<evidence type="ECO:0000313" key="2">
    <source>
        <dbReference type="Proteomes" id="UP000318138"/>
    </source>
</evidence>
<gene>
    <name evidence="1" type="ORF">FLK61_37330</name>
</gene>
<protein>
    <submittedName>
        <fullName evidence="1">Uncharacterized protein</fullName>
    </submittedName>
</protein>
<name>A0A859FHN3_9BACI</name>
<dbReference type="EMBL" id="CP041372">
    <property type="protein sequence ID" value="QKS72300.1"/>
    <property type="molecule type" value="Genomic_DNA"/>
</dbReference>
<keyword evidence="2" id="KW-1185">Reference proteome</keyword>
<dbReference type="AlphaFoldDB" id="A0A859FHN3"/>
<evidence type="ECO:0000313" key="1">
    <source>
        <dbReference type="EMBL" id="QKS72300.1"/>
    </source>
</evidence>
<accession>A0A859FHN3</accession>
<proteinExistence type="predicted"/>
<organism evidence="1 2">
    <name type="scientific">Paenalkalicoccus suaedae</name>
    <dbReference type="NCBI Taxonomy" id="2592382"/>
    <lineage>
        <taxon>Bacteria</taxon>
        <taxon>Bacillati</taxon>
        <taxon>Bacillota</taxon>
        <taxon>Bacilli</taxon>
        <taxon>Bacillales</taxon>
        <taxon>Bacillaceae</taxon>
        <taxon>Paenalkalicoccus</taxon>
    </lineage>
</organism>
<dbReference type="RefSeq" id="WP_176010281.1">
    <property type="nucleotide sequence ID" value="NZ_CP041372.2"/>
</dbReference>
<reference evidence="2" key="1">
    <citation type="submission" date="2019-07" db="EMBL/GenBank/DDBJ databases">
        <title>Bacillus alkalisoli sp. nov. isolated from saline soil.</title>
        <authorList>
            <person name="Sun J.-Q."/>
            <person name="Xu L."/>
        </authorList>
    </citation>
    <scope>NUCLEOTIDE SEQUENCE [LARGE SCALE GENOMIC DNA]</scope>
    <source>
        <strain evidence="2">M4U3P1</strain>
    </source>
</reference>
<sequence length="104" mass="11889">MDSDHFSVNVNEAYSSYAQQEKLDYNSDQKVIAIPRTDNLSILTVDNESITEKDLEEMLTEHLYITVYIDYDASAHYHNELGEQEDPSYPVIESSVLIIGEPVM</sequence>
<dbReference type="Proteomes" id="UP000318138">
    <property type="component" value="Chromosome"/>
</dbReference>
<dbReference type="KEGG" id="psua:FLK61_37330"/>